<dbReference type="CDD" id="cd00018">
    <property type="entry name" value="AP2"/>
    <property type="match status" value="2"/>
</dbReference>
<dbReference type="SUPFAM" id="SSF54171">
    <property type="entry name" value="DNA-binding domain"/>
    <property type="match status" value="2"/>
</dbReference>
<dbReference type="PROSITE" id="PS51032">
    <property type="entry name" value="AP2_ERF"/>
    <property type="match status" value="2"/>
</dbReference>
<dbReference type="EMBL" id="LSRQ01002019">
    <property type="protein sequence ID" value="OAY75737.1"/>
    <property type="molecule type" value="Genomic_DNA"/>
</dbReference>
<comment type="caution">
    <text evidence="8">The sequence shown here is derived from an EMBL/GenBank/DDBJ whole genome shotgun (WGS) entry which is preliminary data.</text>
</comment>
<feature type="compositionally biased region" description="Low complexity" evidence="6">
    <location>
        <begin position="161"/>
        <end position="175"/>
    </location>
</feature>
<dbReference type="PRINTS" id="PR00367">
    <property type="entry name" value="ETHRSPELEMNT"/>
</dbReference>
<name>A0A199VF42_ANACO</name>
<feature type="region of interest" description="Disordered" evidence="6">
    <location>
        <begin position="17"/>
        <end position="68"/>
    </location>
</feature>
<feature type="region of interest" description="Disordered" evidence="6">
    <location>
        <begin position="120"/>
        <end position="179"/>
    </location>
</feature>
<dbReference type="InterPro" id="IPR016177">
    <property type="entry name" value="DNA-bd_dom_sf"/>
</dbReference>
<dbReference type="SMART" id="SM00380">
    <property type="entry name" value="AP2"/>
    <property type="match status" value="2"/>
</dbReference>
<dbReference type="Gene3D" id="3.30.730.10">
    <property type="entry name" value="AP2/ERF domain"/>
    <property type="match status" value="2"/>
</dbReference>
<dbReference type="AlphaFoldDB" id="A0A199VF42"/>
<evidence type="ECO:0000256" key="1">
    <source>
        <dbReference type="ARBA" id="ARBA00004123"/>
    </source>
</evidence>
<evidence type="ECO:0000256" key="5">
    <source>
        <dbReference type="ARBA" id="ARBA00023242"/>
    </source>
</evidence>
<feature type="compositionally biased region" description="Basic and acidic residues" evidence="6">
    <location>
        <begin position="46"/>
        <end position="61"/>
    </location>
</feature>
<evidence type="ECO:0000259" key="7">
    <source>
        <dbReference type="PROSITE" id="PS51032"/>
    </source>
</evidence>
<protein>
    <submittedName>
        <fullName evidence="8">Ethylene-responsive transcription factor RAP2-3</fullName>
    </submittedName>
</protein>
<proteinExistence type="predicted"/>
<dbReference type="Proteomes" id="UP000092600">
    <property type="component" value="Unassembled WGS sequence"/>
</dbReference>
<dbReference type="InterPro" id="IPR044808">
    <property type="entry name" value="ERF_plant"/>
</dbReference>
<dbReference type="FunFam" id="3.30.730.10:FF:000001">
    <property type="entry name" value="Ethylene-responsive transcription factor 2"/>
    <property type="match status" value="2"/>
</dbReference>
<accession>A0A199VF42</accession>
<evidence type="ECO:0000256" key="6">
    <source>
        <dbReference type="SAM" id="MobiDB-lite"/>
    </source>
</evidence>
<dbReference type="STRING" id="4615.A0A199VF42"/>
<dbReference type="GO" id="GO:0009873">
    <property type="term" value="P:ethylene-activated signaling pathway"/>
    <property type="evidence" value="ECO:0007669"/>
    <property type="project" value="InterPro"/>
</dbReference>
<keyword evidence="4" id="KW-0804">Transcription</keyword>
<evidence type="ECO:0000256" key="3">
    <source>
        <dbReference type="ARBA" id="ARBA00023125"/>
    </source>
</evidence>
<sequence>MCGGAIISDFVTYRNMDGRDLPSRDLSPLDSPATDDSNNPNPIGGERTKKALEGEGEEASRGRRKSAYRGIRRRPWGKWAAEIRDPRKGMRVWLGTYSTAEDAARAYDAAAREIRGSKAKLNFPISGDGDRREEAAPPPPPPRKRHRATAAEEDEEEEGRSSVSSEAATTTTTTTGALDWGIKERISRLETFLELDNEMGAGTEIMCGGAIISELIPPRGSARCRGLSASYLWPDAASSKTSHDSERIFHAASLQNDKINFLIMELKHACMHAAEEEAAVARPRRAKRARKNLYRGIRQRPWGKWAAEIRDPRKGVRVWLGTFATAEDAARAYDRAARRIRGSKAKVNFPNEPATTIVLPPPPPPPISQPHHDPSAYSFSSAHDLDRPLMDAAAMVGDNGGGEVEMMMTVSMYGMQYVEPGMATEPMHPPMAVVDAEGATEAAAAAEGVGCVMEQQEEAPEMLWNFSDFPNYVAL</sequence>
<evidence type="ECO:0000256" key="2">
    <source>
        <dbReference type="ARBA" id="ARBA00023015"/>
    </source>
</evidence>
<dbReference type="InterPro" id="IPR036955">
    <property type="entry name" value="AP2/ERF_dom_sf"/>
</dbReference>
<dbReference type="GO" id="GO:0005634">
    <property type="term" value="C:nucleus"/>
    <property type="evidence" value="ECO:0007669"/>
    <property type="project" value="UniProtKB-SubCell"/>
</dbReference>
<dbReference type="InterPro" id="IPR001471">
    <property type="entry name" value="AP2/ERF_dom"/>
</dbReference>
<dbReference type="PANTHER" id="PTHR31190">
    <property type="entry name" value="DNA-BINDING DOMAIN"/>
    <property type="match status" value="1"/>
</dbReference>
<organism evidence="8 9">
    <name type="scientific">Ananas comosus</name>
    <name type="common">Pineapple</name>
    <name type="synonym">Ananas ananas</name>
    <dbReference type="NCBI Taxonomy" id="4615"/>
    <lineage>
        <taxon>Eukaryota</taxon>
        <taxon>Viridiplantae</taxon>
        <taxon>Streptophyta</taxon>
        <taxon>Embryophyta</taxon>
        <taxon>Tracheophyta</taxon>
        <taxon>Spermatophyta</taxon>
        <taxon>Magnoliopsida</taxon>
        <taxon>Liliopsida</taxon>
        <taxon>Poales</taxon>
        <taxon>Bromeliaceae</taxon>
        <taxon>Bromelioideae</taxon>
        <taxon>Ananas</taxon>
    </lineage>
</organism>
<dbReference type="PANTHER" id="PTHR31190:SF142">
    <property type="entry name" value="ETHYLENE-RESPONSIVE TRANSCRIPTION FACTOR RAP2-3"/>
    <property type="match status" value="1"/>
</dbReference>
<dbReference type="GO" id="GO:0003677">
    <property type="term" value="F:DNA binding"/>
    <property type="evidence" value="ECO:0007669"/>
    <property type="project" value="UniProtKB-KW"/>
</dbReference>
<keyword evidence="3" id="KW-0238">DNA-binding</keyword>
<evidence type="ECO:0000256" key="4">
    <source>
        <dbReference type="ARBA" id="ARBA00023163"/>
    </source>
</evidence>
<evidence type="ECO:0000313" key="8">
    <source>
        <dbReference type="EMBL" id="OAY75737.1"/>
    </source>
</evidence>
<gene>
    <name evidence="8" type="ORF">ACMD2_19513</name>
</gene>
<dbReference type="GO" id="GO:0003700">
    <property type="term" value="F:DNA-binding transcription factor activity"/>
    <property type="evidence" value="ECO:0007669"/>
    <property type="project" value="InterPro"/>
</dbReference>
<feature type="domain" description="AP2/ERF" evidence="7">
    <location>
        <begin position="293"/>
        <end position="350"/>
    </location>
</feature>
<keyword evidence="2" id="KW-0805">Transcription regulation</keyword>
<feature type="domain" description="AP2/ERF" evidence="7">
    <location>
        <begin position="67"/>
        <end position="124"/>
    </location>
</feature>
<dbReference type="Pfam" id="PF00847">
    <property type="entry name" value="AP2"/>
    <property type="match status" value="2"/>
</dbReference>
<comment type="subcellular location">
    <subcellularLocation>
        <location evidence="1">Nucleus</location>
    </subcellularLocation>
</comment>
<reference evidence="8 9" key="1">
    <citation type="journal article" date="2016" name="DNA Res.">
        <title>The draft genome of MD-2 pineapple using hybrid error correction of long reads.</title>
        <authorList>
            <person name="Redwan R.M."/>
            <person name="Saidin A."/>
            <person name="Kumar S.V."/>
        </authorList>
    </citation>
    <scope>NUCLEOTIDE SEQUENCE [LARGE SCALE GENOMIC DNA]</scope>
    <source>
        <strain evidence="9">cv. MD2</strain>
        <tissue evidence="8">Leaf</tissue>
    </source>
</reference>
<evidence type="ECO:0000313" key="9">
    <source>
        <dbReference type="Proteomes" id="UP000092600"/>
    </source>
</evidence>
<keyword evidence="5" id="KW-0539">Nucleus</keyword>